<organism evidence="10 11">
    <name type="scientific">Acropora cervicornis</name>
    <name type="common">Staghorn coral</name>
    <dbReference type="NCBI Taxonomy" id="6130"/>
    <lineage>
        <taxon>Eukaryota</taxon>
        <taxon>Metazoa</taxon>
        <taxon>Cnidaria</taxon>
        <taxon>Anthozoa</taxon>
        <taxon>Hexacorallia</taxon>
        <taxon>Scleractinia</taxon>
        <taxon>Astrocoeniina</taxon>
        <taxon>Acroporidae</taxon>
        <taxon>Acropora</taxon>
    </lineage>
</organism>
<gene>
    <name evidence="10" type="ORF">P5673_015078</name>
</gene>
<keyword evidence="3 7" id="KW-0812">Transmembrane</keyword>
<feature type="domain" description="GOLD" evidence="9">
    <location>
        <begin position="33"/>
        <end position="182"/>
    </location>
</feature>
<comment type="similarity">
    <text evidence="2 7">Belongs to the EMP24/GP25L family.</text>
</comment>
<evidence type="ECO:0000313" key="11">
    <source>
        <dbReference type="Proteomes" id="UP001249851"/>
    </source>
</evidence>
<reference evidence="10" key="1">
    <citation type="journal article" date="2023" name="G3 (Bethesda)">
        <title>Whole genome assembly and annotation of the endangered Caribbean coral Acropora cervicornis.</title>
        <authorList>
            <person name="Selwyn J.D."/>
            <person name="Vollmer S.V."/>
        </authorList>
    </citation>
    <scope>NUCLEOTIDE SEQUENCE</scope>
    <source>
        <strain evidence="10">K2</strain>
    </source>
</reference>
<evidence type="ECO:0000256" key="6">
    <source>
        <dbReference type="ARBA" id="ARBA00023136"/>
    </source>
</evidence>
<evidence type="ECO:0000256" key="7">
    <source>
        <dbReference type="RuleBase" id="RU003827"/>
    </source>
</evidence>
<evidence type="ECO:0000256" key="3">
    <source>
        <dbReference type="ARBA" id="ARBA00022692"/>
    </source>
</evidence>
<evidence type="ECO:0000256" key="8">
    <source>
        <dbReference type="SAM" id="Phobius"/>
    </source>
</evidence>
<sequence length="208" mass="23776">MKCLVLLINVSIVVLGYLALVTPLSFTLPPGQEKCLREEVHKDVLVTGEYRLSDAAQQKTHLTVTDSTGHVLYKKEDASKGKFAFTTDDYDMYRVCMESEGQAGGGVDREVFLNVKHGVEAKSYEDVGKATKLKPMEVELKRLEDLADAVVNDFAYMRQREQEMRDTNESTYSRVLYFSIFSILCLFGLATWQLFYLRRFFIAKKLIE</sequence>
<accession>A0AAD9QI12</accession>
<dbReference type="PANTHER" id="PTHR22811">
    <property type="entry name" value="TRANSMEMBRANE EMP24 DOMAIN-CONTAINING PROTEIN"/>
    <property type="match status" value="1"/>
</dbReference>
<evidence type="ECO:0000256" key="4">
    <source>
        <dbReference type="ARBA" id="ARBA00022729"/>
    </source>
</evidence>
<reference evidence="10" key="2">
    <citation type="journal article" date="2023" name="Science">
        <title>Genomic signatures of disease resistance in endangered staghorn corals.</title>
        <authorList>
            <person name="Vollmer S.V."/>
            <person name="Selwyn J.D."/>
            <person name="Despard B.A."/>
            <person name="Roesel C.L."/>
        </authorList>
    </citation>
    <scope>NUCLEOTIDE SEQUENCE</scope>
    <source>
        <strain evidence="10">K2</strain>
    </source>
</reference>
<name>A0AAD9QI12_ACRCE</name>
<keyword evidence="6 8" id="KW-0472">Membrane</keyword>
<dbReference type="EMBL" id="JARQWQ010000031">
    <property type="protein sequence ID" value="KAK2561716.1"/>
    <property type="molecule type" value="Genomic_DNA"/>
</dbReference>
<feature type="transmembrane region" description="Helical" evidence="8">
    <location>
        <begin position="175"/>
        <end position="197"/>
    </location>
</feature>
<evidence type="ECO:0000256" key="2">
    <source>
        <dbReference type="ARBA" id="ARBA00007104"/>
    </source>
</evidence>
<dbReference type="Proteomes" id="UP001249851">
    <property type="component" value="Unassembled WGS sequence"/>
</dbReference>
<evidence type="ECO:0000313" key="10">
    <source>
        <dbReference type="EMBL" id="KAK2561716.1"/>
    </source>
</evidence>
<dbReference type="PROSITE" id="PS50866">
    <property type="entry name" value="GOLD"/>
    <property type="match status" value="1"/>
</dbReference>
<dbReference type="Pfam" id="PF01105">
    <property type="entry name" value="EMP24_GP25L"/>
    <property type="match status" value="1"/>
</dbReference>
<dbReference type="SMART" id="SM01190">
    <property type="entry name" value="EMP24_GP25L"/>
    <property type="match status" value="1"/>
</dbReference>
<dbReference type="InterPro" id="IPR009038">
    <property type="entry name" value="GOLD_dom"/>
</dbReference>
<evidence type="ECO:0000256" key="5">
    <source>
        <dbReference type="ARBA" id="ARBA00022989"/>
    </source>
</evidence>
<dbReference type="GO" id="GO:0016020">
    <property type="term" value="C:membrane"/>
    <property type="evidence" value="ECO:0007669"/>
    <property type="project" value="UniProtKB-SubCell"/>
</dbReference>
<protein>
    <submittedName>
        <fullName evidence="10">Transmembrane emp24 domain-containing protein 10</fullName>
    </submittedName>
</protein>
<dbReference type="AlphaFoldDB" id="A0AAD9QI12"/>
<keyword evidence="11" id="KW-1185">Reference proteome</keyword>
<keyword evidence="4" id="KW-0732">Signal</keyword>
<proteinExistence type="inferred from homology"/>
<comment type="subcellular location">
    <subcellularLocation>
        <location evidence="1 7">Membrane</location>
        <topology evidence="1 7">Single-pass type I membrane protein</topology>
    </subcellularLocation>
</comment>
<evidence type="ECO:0000256" key="1">
    <source>
        <dbReference type="ARBA" id="ARBA00004479"/>
    </source>
</evidence>
<evidence type="ECO:0000259" key="9">
    <source>
        <dbReference type="PROSITE" id="PS50866"/>
    </source>
</evidence>
<keyword evidence="5 8" id="KW-1133">Transmembrane helix</keyword>
<dbReference type="InterPro" id="IPR015720">
    <property type="entry name" value="Emp24-like"/>
</dbReference>
<comment type="caution">
    <text evidence="10">The sequence shown here is derived from an EMBL/GenBank/DDBJ whole genome shotgun (WGS) entry which is preliminary data.</text>
</comment>